<keyword evidence="13" id="KW-0175">Coiled coil</keyword>
<gene>
    <name evidence="16" type="ORF">MNOR_LOCUS7986</name>
</gene>
<dbReference type="SMART" id="SM00248">
    <property type="entry name" value="ANK"/>
    <property type="match status" value="11"/>
</dbReference>
<feature type="transmembrane region" description="Helical" evidence="14">
    <location>
        <begin position="870"/>
        <end position="886"/>
    </location>
</feature>
<dbReference type="InterPro" id="IPR005821">
    <property type="entry name" value="Ion_trans_dom"/>
</dbReference>
<evidence type="ECO:0000256" key="5">
    <source>
        <dbReference type="ARBA" id="ARBA00022737"/>
    </source>
</evidence>
<evidence type="ECO:0000256" key="8">
    <source>
        <dbReference type="ARBA" id="ARBA00023065"/>
    </source>
</evidence>
<keyword evidence="6 14" id="KW-1133">Transmembrane helix</keyword>
<feature type="repeat" description="ANK" evidence="12">
    <location>
        <begin position="276"/>
        <end position="312"/>
    </location>
</feature>
<reference evidence="16 17" key="1">
    <citation type="submission" date="2024-05" db="EMBL/GenBank/DDBJ databases">
        <authorList>
            <person name="Wallberg A."/>
        </authorList>
    </citation>
    <scope>NUCLEOTIDE SEQUENCE [LARGE SCALE GENOMIC DNA]</scope>
</reference>
<dbReference type="GO" id="GO:1902495">
    <property type="term" value="C:transmembrane transporter complex"/>
    <property type="evidence" value="ECO:0007669"/>
    <property type="project" value="TreeGrafter"/>
</dbReference>
<feature type="transmembrane region" description="Helical" evidence="14">
    <location>
        <begin position="831"/>
        <end position="850"/>
    </location>
</feature>
<keyword evidence="2" id="KW-0813">Transport</keyword>
<evidence type="ECO:0000256" key="12">
    <source>
        <dbReference type="PROSITE-ProRule" id="PRU00023"/>
    </source>
</evidence>
<comment type="subcellular location">
    <subcellularLocation>
        <location evidence="1">Membrane</location>
        <topology evidence="1">Multi-pass membrane protein</topology>
    </subcellularLocation>
</comment>
<keyword evidence="3" id="KW-0716">Sensory transduction</keyword>
<feature type="coiled-coil region" evidence="13">
    <location>
        <begin position="1234"/>
        <end position="1272"/>
    </location>
</feature>
<evidence type="ECO:0000259" key="15">
    <source>
        <dbReference type="Pfam" id="PF00520"/>
    </source>
</evidence>
<feature type="transmembrane region" description="Helical" evidence="14">
    <location>
        <begin position="930"/>
        <end position="947"/>
    </location>
</feature>
<comment type="caution">
    <text evidence="16">The sequence shown here is derived from an EMBL/GenBank/DDBJ whole genome shotgun (WGS) entry which is preliminary data.</text>
</comment>
<evidence type="ECO:0000256" key="7">
    <source>
        <dbReference type="ARBA" id="ARBA00023043"/>
    </source>
</evidence>
<dbReference type="PANTHER" id="PTHR47143:SF1">
    <property type="entry name" value="ION_TRANS DOMAIN-CONTAINING PROTEIN"/>
    <property type="match status" value="1"/>
</dbReference>
<evidence type="ECO:0000256" key="3">
    <source>
        <dbReference type="ARBA" id="ARBA00022606"/>
    </source>
</evidence>
<keyword evidence="4 14" id="KW-0812">Transmembrane</keyword>
<dbReference type="Proteomes" id="UP001497623">
    <property type="component" value="Unassembled WGS sequence"/>
</dbReference>
<dbReference type="InterPro" id="IPR052076">
    <property type="entry name" value="TRP_cation_channel"/>
</dbReference>
<protein>
    <recommendedName>
        <fullName evidence="15">Ion transport domain-containing protein</fullName>
    </recommendedName>
</protein>
<evidence type="ECO:0000256" key="6">
    <source>
        <dbReference type="ARBA" id="ARBA00022989"/>
    </source>
</evidence>
<organism evidence="16 17">
    <name type="scientific">Meganyctiphanes norvegica</name>
    <name type="common">Northern krill</name>
    <name type="synonym">Thysanopoda norvegica</name>
    <dbReference type="NCBI Taxonomy" id="48144"/>
    <lineage>
        <taxon>Eukaryota</taxon>
        <taxon>Metazoa</taxon>
        <taxon>Ecdysozoa</taxon>
        <taxon>Arthropoda</taxon>
        <taxon>Crustacea</taxon>
        <taxon>Multicrustacea</taxon>
        <taxon>Malacostraca</taxon>
        <taxon>Eumalacostraca</taxon>
        <taxon>Eucarida</taxon>
        <taxon>Euphausiacea</taxon>
        <taxon>Euphausiidae</taxon>
        <taxon>Meganyctiphanes</taxon>
    </lineage>
</organism>
<dbReference type="Pfam" id="PF12796">
    <property type="entry name" value="Ank_2"/>
    <property type="match status" value="1"/>
</dbReference>
<dbReference type="GO" id="GO:0034220">
    <property type="term" value="P:monoatomic ion transmembrane transport"/>
    <property type="evidence" value="ECO:0007669"/>
    <property type="project" value="UniProtKB-KW"/>
</dbReference>
<evidence type="ECO:0000256" key="4">
    <source>
        <dbReference type="ARBA" id="ARBA00022692"/>
    </source>
</evidence>
<dbReference type="Gene3D" id="1.25.40.20">
    <property type="entry name" value="Ankyrin repeat-containing domain"/>
    <property type="match status" value="4"/>
</dbReference>
<evidence type="ECO:0000256" key="10">
    <source>
        <dbReference type="ARBA" id="ARBA00023180"/>
    </source>
</evidence>
<keyword evidence="10" id="KW-0325">Glycoprotein</keyword>
<dbReference type="SUPFAM" id="SSF48403">
    <property type="entry name" value="Ankyrin repeat"/>
    <property type="match status" value="2"/>
</dbReference>
<keyword evidence="7 12" id="KW-0040">ANK repeat</keyword>
<evidence type="ECO:0000256" key="11">
    <source>
        <dbReference type="ARBA" id="ARBA00023303"/>
    </source>
</evidence>
<proteinExistence type="predicted"/>
<evidence type="ECO:0000256" key="14">
    <source>
        <dbReference type="SAM" id="Phobius"/>
    </source>
</evidence>
<keyword evidence="5" id="KW-0677">Repeat</keyword>
<evidence type="ECO:0000256" key="13">
    <source>
        <dbReference type="SAM" id="Coils"/>
    </source>
</evidence>
<keyword evidence="9 14" id="KW-0472">Membrane</keyword>
<dbReference type="InterPro" id="IPR002110">
    <property type="entry name" value="Ankyrin_rpt"/>
</dbReference>
<dbReference type="PROSITE" id="PS50088">
    <property type="entry name" value="ANK_REPEAT"/>
    <property type="match status" value="2"/>
</dbReference>
<evidence type="ECO:0000256" key="2">
    <source>
        <dbReference type="ARBA" id="ARBA00022448"/>
    </source>
</evidence>
<sequence>MSNISKMSNISYDTIHTIELYNSCASGNCEDVQKLLLIGASPMPSNTAEKEFPLYITCMNGFYKVLDLLLDRLKNNGELLAGLKVVDKYGNSLFHTIMKCISKRKTTVETFNSVDHKKCMVSILKCINHEKYDKFIFIKENEHNLLLDACDEGQTEFVDRLLKDGADPTKYCKFIEKKFAIHIAGSKGYIEIFRKLINKLKDLSKLQYGIQQKDNFGNSVLHTIVKGLEKTLKSSRKKFHENRFHDEEEINKFVECMRVLLPKYKDYVDIDAVNNGGNTALHTAVLLQKFHAESILVEILCDNGAKCDIKNKEGKYAVIGQYSNNKDDYSKGIGTNIKTDALKREEDLYNACELCSIDKVKCYIEDADGTIFLTGKIYNTAIQMAFSKGCFQIVDILIQNMKKKLDVQEVIAIIKKLSNNIKKQNESRTENEEPKNFDYNKCIDIIVEHNHLFTDILYAACNAGDVNIVNKLICKGVYPTVPCDKSRKYCPIIAAFKNGYYDIADILLTTTKNLAKLEDAISEDMVNYIISLVIDGEILEKEKMAKYVTKQGDRKCKLNIKTQNDESYINYGEAFGVLLEHFDLRDKNKILYDACEKGLPCLVQKLIDFNVDPAKICKNKMESYSLIIAAKKGYSDILEIILSQLEENQLRHCLKQNTDRFGRSVLHVILRRDKENSGSEYDYMKCMDILLKYKQYFDIDAKDHIQNTALHYAVRLRGDWTFAKTLIKNGACINVKNREGTCVMDKIPVKILENILNECIEESNFSNDRENENYKIKMNFSIFSHMESFQTRSELELIKALQKSQPHHHLLYHPLITAFVHIKWQKIRHIWYLNLLYNLLFFFLIFFYIFYYERYLIINGVIDKDMEMSILPLKIVITILGSFLMLKEIAQCIIFKWEYFKSFDNYLEVTILVLTCTMLFTENINLQHSIAAWLIVFITMEMILLFEKMHLLKMAIYISMFKKVTLNFVKLTILLSWMVLAFGVSFRLLCQNIEVAISDENGNKFATWGEAFLKTLVMSIGELDFYDFKFDRFPIASRLLFVVFIFSIVLVAMNLLNGIAISNIQDIQNDACNYQIRDQVECITNFDQLAPVYRWLQCLNVWKRNQIFECCFPDKVIESIHPNRHYSKLWVRCKGHKDYYSNRFYFLRVYRWFKSLLNTIRDCQCTTCCNERIEQVQNMCTQCNQSKNIIRCSICGEEKMACIECQVDIWKDEHKCIYEHTYLITKTCITKVKKIKTKEENNKVKRERKNTKELHEKKLNNLNTRITNLKIHNENRFHDIQNSNNDIIARLANIENCLMSLS</sequence>
<keyword evidence="17" id="KW-1185">Reference proteome</keyword>
<feature type="transmembrane region" description="Helical" evidence="14">
    <location>
        <begin position="1035"/>
        <end position="1056"/>
    </location>
</feature>
<feature type="transmembrane region" description="Helical" evidence="14">
    <location>
        <begin position="968"/>
        <end position="989"/>
    </location>
</feature>
<feature type="repeat" description="ANK" evidence="12">
    <location>
        <begin position="705"/>
        <end position="738"/>
    </location>
</feature>
<dbReference type="GO" id="GO:0022857">
    <property type="term" value="F:transmembrane transporter activity"/>
    <property type="evidence" value="ECO:0007669"/>
    <property type="project" value="TreeGrafter"/>
</dbReference>
<dbReference type="Pfam" id="PF00520">
    <property type="entry name" value="Ion_trans"/>
    <property type="match status" value="1"/>
</dbReference>
<dbReference type="EMBL" id="CAXKWB010003615">
    <property type="protein sequence ID" value="CAL4069662.1"/>
    <property type="molecule type" value="Genomic_DNA"/>
</dbReference>
<evidence type="ECO:0000256" key="1">
    <source>
        <dbReference type="ARBA" id="ARBA00004141"/>
    </source>
</evidence>
<keyword evidence="11" id="KW-0407">Ion channel</keyword>
<feature type="non-terminal residue" evidence="16">
    <location>
        <position position="1302"/>
    </location>
</feature>
<evidence type="ECO:0000313" key="16">
    <source>
        <dbReference type="EMBL" id="CAL4069662.1"/>
    </source>
</evidence>
<evidence type="ECO:0000313" key="17">
    <source>
        <dbReference type="Proteomes" id="UP001497623"/>
    </source>
</evidence>
<accession>A0AAV2Q351</accession>
<feature type="domain" description="Ion transport" evidence="15">
    <location>
        <begin position="841"/>
        <end position="1070"/>
    </location>
</feature>
<dbReference type="InterPro" id="IPR036770">
    <property type="entry name" value="Ankyrin_rpt-contain_sf"/>
</dbReference>
<keyword evidence="8" id="KW-0406">Ion transport</keyword>
<evidence type="ECO:0000256" key="9">
    <source>
        <dbReference type="ARBA" id="ARBA00023136"/>
    </source>
</evidence>
<dbReference type="PANTHER" id="PTHR47143">
    <property type="entry name" value="TRANSIENT RECEPTOR POTENTIAL CATION CHANNEL PROTEIN PAINLESS"/>
    <property type="match status" value="1"/>
</dbReference>
<name>A0AAV2Q351_MEGNR</name>